<evidence type="ECO:0000256" key="7">
    <source>
        <dbReference type="ARBA" id="ARBA00022832"/>
    </source>
</evidence>
<comment type="similarity">
    <text evidence="2 14 16">Belongs to the thiolase-like superfamily. Beta-ketoacyl-ACP synthases family.</text>
</comment>
<keyword evidence="19" id="KW-1185">Reference proteome</keyword>
<dbReference type="EC" id="2.3.1.179" evidence="3 14"/>
<protein>
    <recommendedName>
        <fullName evidence="4 14">3-oxoacyl-[acyl-carrier-protein] synthase 2</fullName>
        <ecNumber evidence="3 14">2.3.1.179</ecNumber>
    </recommendedName>
</protein>
<evidence type="ECO:0000313" key="19">
    <source>
        <dbReference type="Proteomes" id="UP000070539"/>
    </source>
</evidence>
<evidence type="ECO:0000256" key="3">
    <source>
        <dbReference type="ARBA" id="ARBA00012356"/>
    </source>
</evidence>
<evidence type="ECO:0000256" key="4">
    <source>
        <dbReference type="ARBA" id="ARBA00014657"/>
    </source>
</evidence>
<keyword evidence="6 14" id="KW-0808">Transferase</keyword>
<evidence type="ECO:0000259" key="17">
    <source>
        <dbReference type="PROSITE" id="PS52004"/>
    </source>
</evidence>
<keyword evidence="7" id="KW-0276">Fatty acid metabolism</keyword>
<dbReference type="InterPro" id="IPR016039">
    <property type="entry name" value="Thiolase-like"/>
</dbReference>
<evidence type="ECO:0000256" key="14">
    <source>
        <dbReference type="PIRNR" id="PIRNR000447"/>
    </source>
</evidence>
<dbReference type="PIRSF" id="PIRSF000447">
    <property type="entry name" value="KAS_II"/>
    <property type="match status" value="1"/>
</dbReference>
<dbReference type="PATRIC" id="fig|36847.3.peg.3204"/>
<dbReference type="EMBL" id="LRVM01000013">
    <property type="protein sequence ID" value="KXL51883.1"/>
    <property type="molecule type" value="Genomic_DNA"/>
</dbReference>
<evidence type="ECO:0000256" key="5">
    <source>
        <dbReference type="ARBA" id="ARBA00022516"/>
    </source>
</evidence>
<name>A0A136WBI8_9FIRM</name>
<keyword evidence="8" id="KW-0443">Lipid metabolism</keyword>
<dbReference type="OrthoDB" id="9808669at2"/>
<dbReference type="InterPro" id="IPR014030">
    <property type="entry name" value="Ketoacyl_synth_N"/>
</dbReference>
<dbReference type="InterPro" id="IPR020841">
    <property type="entry name" value="PKS_Beta-ketoAc_synthase_dom"/>
</dbReference>
<feature type="domain" description="Ketosynthase family 3 (KS3)" evidence="17">
    <location>
        <begin position="1"/>
        <end position="407"/>
    </location>
</feature>
<dbReference type="STRING" id="36847.CLNEO_27410"/>
<dbReference type="NCBIfam" id="NF005589">
    <property type="entry name" value="PRK07314.1"/>
    <property type="match status" value="1"/>
</dbReference>
<keyword evidence="9 14" id="KW-0275">Fatty acid biosynthesis</keyword>
<evidence type="ECO:0000256" key="16">
    <source>
        <dbReference type="RuleBase" id="RU003694"/>
    </source>
</evidence>
<evidence type="ECO:0000256" key="9">
    <source>
        <dbReference type="ARBA" id="ARBA00023160"/>
    </source>
</evidence>
<evidence type="ECO:0000256" key="12">
    <source>
        <dbReference type="ARBA" id="ARBA00047318"/>
    </source>
</evidence>
<evidence type="ECO:0000256" key="6">
    <source>
        <dbReference type="ARBA" id="ARBA00022679"/>
    </source>
</evidence>
<gene>
    <name evidence="18" type="primary">fabF</name>
    <name evidence="18" type="ORF">CLNEO_27410</name>
</gene>
<comment type="caution">
    <text evidence="18">The sequence shown here is derived from an EMBL/GenBank/DDBJ whole genome shotgun (WGS) entry which is preliminary data.</text>
</comment>
<accession>A0A136WBI8</accession>
<comment type="pathway">
    <text evidence="1 14">Lipid metabolism; fatty acid biosynthesis.</text>
</comment>
<dbReference type="Pfam" id="PF02801">
    <property type="entry name" value="Ketoacyl-synt_C"/>
    <property type="match status" value="1"/>
</dbReference>
<dbReference type="FunFam" id="3.40.47.10:FF:000018">
    <property type="entry name" value="3-oxoacyl-[acyl-carrier-protein] synthase 2"/>
    <property type="match status" value="1"/>
</dbReference>
<dbReference type="Proteomes" id="UP000070539">
    <property type="component" value="Unassembled WGS sequence"/>
</dbReference>
<dbReference type="UniPathway" id="UPA00094"/>
<evidence type="ECO:0000256" key="10">
    <source>
        <dbReference type="ARBA" id="ARBA00023315"/>
    </source>
</evidence>
<keyword evidence="10 14" id="KW-0012">Acyltransferase</keyword>
<dbReference type="PANTHER" id="PTHR11712:SF336">
    <property type="entry name" value="3-OXOACYL-[ACYL-CARRIER-PROTEIN] SYNTHASE, MITOCHONDRIAL"/>
    <property type="match status" value="1"/>
</dbReference>
<dbReference type="SMART" id="SM00825">
    <property type="entry name" value="PKS_KS"/>
    <property type="match status" value="1"/>
</dbReference>
<keyword evidence="5 14" id="KW-0444">Lipid biosynthesis</keyword>
<sequence length="410" mass="42584">MRRVVVTGLGAVTPIGNTVESFWQGLVEGKNGISSITRFDVSESKFRLAAELKDFDPTLYMEKLAAKKLDRFSVYALAATAQAMEDSGLESKVAQEELAVYYGSGVGGFETFCESSATLIEKGARKISPLFIPKMISNIAAGNIAIRYGAEGACVSVTTACATGTTAIGEGYRAIMHGYATAAICGGAEASIVPLAVAGFGSCMALSPSDDADAASLPFDSRRGGFVMGEGAGTLILEDYEHAKARGAKIYAEVVGYGSTCDAHHVTAPSPEAKASAKAIRDAAKGLEGIAPEQLYYNAHGTGTPMNDTVETQAIHNAFGEDAGKLHISSTKSMTGHMLGAAGAVEAIASILAMKNGMVPPTINLKEQDPKCDLNYTPNVVVEAALEGALSTSLGFGGHNACVAFRKIKD</sequence>
<dbReference type="AlphaFoldDB" id="A0A136WBI8"/>
<evidence type="ECO:0000256" key="11">
    <source>
        <dbReference type="ARBA" id="ARBA00024006"/>
    </source>
</evidence>
<evidence type="ECO:0000256" key="13">
    <source>
        <dbReference type="ARBA" id="ARBA00047659"/>
    </source>
</evidence>
<reference evidence="18 19" key="1">
    <citation type="submission" date="2016-01" db="EMBL/GenBank/DDBJ databases">
        <title>Genome sequence of Clostridium neopropionicum X4, DSM-3847.</title>
        <authorList>
            <person name="Poehlein A."/>
            <person name="Beck M.H."/>
            <person name="Bengelsdorf F.R."/>
            <person name="Daniel R."/>
            <person name="Duerre P."/>
        </authorList>
    </citation>
    <scope>NUCLEOTIDE SEQUENCE [LARGE SCALE GENOMIC DNA]</scope>
    <source>
        <strain evidence="18 19">DSM-3847</strain>
    </source>
</reference>
<comment type="function">
    <text evidence="11 14">Involved in the type II fatty acid elongation cycle. Catalyzes the elongation of a wide range of acyl-ACP by the addition of two carbons from malonyl-ACP to an acyl acceptor. Can efficiently catalyze the conversion of palmitoleoyl-ACP (cis-hexadec-9-enoyl-ACP) to cis-vaccenoyl-ACP (cis-octadec-11-enoyl-ACP), an essential step in the thermal regulation of fatty acid composition.</text>
</comment>
<comment type="catalytic activity">
    <reaction evidence="12 14">
        <text>(9Z)-hexadecenoyl-[ACP] + malonyl-[ACP] + H(+) = 3-oxo-(11Z)-octadecenoyl-[ACP] + holo-[ACP] + CO2</text>
        <dbReference type="Rhea" id="RHEA:55040"/>
        <dbReference type="Rhea" id="RHEA-COMP:9623"/>
        <dbReference type="Rhea" id="RHEA-COMP:9685"/>
        <dbReference type="Rhea" id="RHEA-COMP:10800"/>
        <dbReference type="Rhea" id="RHEA-COMP:14074"/>
        <dbReference type="ChEBI" id="CHEBI:15378"/>
        <dbReference type="ChEBI" id="CHEBI:16526"/>
        <dbReference type="ChEBI" id="CHEBI:64479"/>
        <dbReference type="ChEBI" id="CHEBI:78449"/>
        <dbReference type="ChEBI" id="CHEBI:83989"/>
        <dbReference type="ChEBI" id="CHEBI:138538"/>
        <dbReference type="EC" id="2.3.1.179"/>
    </reaction>
</comment>
<dbReference type="GO" id="GO:0004315">
    <property type="term" value="F:3-oxoacyl-[acyl-carrier-protein] synthase activity"/>
    <property type="evidence" value="ECO:0007669"/>
    <property type="project" value="UniProtKB-UniRule"/>
</dbReference>
<dbReference type="GO" id="GO:0006633">
    <property type="term" value="P:fatty acid biosynthetic process"/>
    <property type="evidence" value="ECO:0007669"/>
    <property type="project" value="UniProtKB-UniRule"/>
</dbReference>
<dbReference type="Gene3D" id="3.40.47.10">
    <property type="match status" value="2"/>
</dbReference>
<dbReference type="SUPFAM" id="SSF53901">
    <property type="entry name" value="Thiolase-like"/>
    <property type="match status" value="2"/>
</dbReference>
<dbReference type="PROSITE" id="PS52004">
    <property type="entry name" value="KS3_2"/>
    <property type="match status" value="1"/>
</dbReference>
<proteinExistence type="inferred from homology"/>
<dbReference type="PANTHER" id="PTHR11712">
    <property type="entry name" value="POLYKETIDE SYNTHASE-RELATED"/>
    <property type="match status" value="1"/>
</dbReference>
<feature type="active site" description="For beta-ketoacyl synthase activity" evidence="15">
    <location>
        <position position="161"/>
    </location>
</feature>
<dbReference type="CDD" id="cd00834">
    <property type="entry name" value="KAS_I_II"/>
    <property type="match status" value="1"/>
</dbReference>
<dbReference type="GO" id="GO:0005829">
    <property type="term" value="C:cytosol"/>
    <property type="evidence" value="ECO:0007669"/>
    <property type="project" value="TreeGrafter"/>
</dbReference>
<dbReference type="InterPro" id="IPR014031">
    <property type="entry name" value="Ketoacyl_synth_C"/>
</dbReference>
<dbReference type="InterPro" id="IPR017568">
    <property type="entry name" value="3-oxoacyl-ACP_synth-2"/>
</dbReference>
<evidence type="ECO:0000256" key="15">
    <source>
        <dbReference type="PIRSR" id="PIRSR000447-1"/>
    </source>
</evidence>
<dbReference type="RefSeq" id="WP_066090421.1">
    <property type="nucleotide sequence ID" value="NZ_LRVM01000013.1"/>
</dbReference>
<comment type="catalytic activity">
    <reaction evidence="13 14">
        <text>a fatty acyl-[ACP] + malonyl-[ACP] + H(+) = a 3-oxoacyl-[ACP] + holo-[ACP] + CO2</text>
        <dbReference type="Rhea" id="RHEA:22836"/>
        <dbReference type="Rhea" id="RHEA-COMP:9623"/>
        <dbReference type="Rhea" id="RHEA-COMP:9685"/>
        <dbReference type="Rhea" id="RHEA-COMP:9916"/>
        <dbReference type="Rhea" id="RHEA-COMP:14125"/>
        <dbReference type="ChEBI" id="CHEBI:15378"/>
        <dbReference type="ChEBI" id="CHEBI:16526"/>
        <dbReference type="ChEBI" id="CHEBI:64479"/>
        <dbReference type="ChEBI" id="CHEBI:78449"/>
        <dbReference type="ChEBI" id="CHEBI:78776"/>
        <dbReference type="ChEBI" id="CHEBI:138651"/>
    </reaction>
</comment>
<evidence type="ECO:0000256" key="1">
    <source>
        <dbReference type="ARBA" id="ARBA00005194"/>
    </source>
</evidence>
<evidence type="ECO:0000313" key="18">
    <source>
        <dbReference type="EMBL" id="KXL51883.1"/>
    </source>
</evidence>
<organism evidence="18 19">
    <name type="scientific">Anaerotignum neopropionicum</name>
    <dbReference type="NCBI Taxonomy" id="36847"/>
    <lineage>
        <taxon>Bacteria</taxon>
        <taxon>Bacillati</taxon>
        <taxon>Bacillota</taxon>
        <taxon>Clostridia</taxon>
        <taxon>Lachnospirales</taxon>
        <taxon>Anaerotignaceae</taxon>
        <taxon>Anaerotignum</taxon>
    </lineage>
</organism>
<evidence type="ECO:0000256" key="2">
    <source>
        <dbReference type="ARBA" id="ARBA00008467"/>
    </source>
</evidence>
<evidence type="ECO:0000256" key="8">
    <source>
        <dbReference type="ARBA" id="ARBA00023098"/>
    </source>
</evidence>
<dbReference type="Pfam" id="PF00109">
    <property type="entry name" value="ketoacyl-synt"/>
    <property type="match status" value="1"/>
</dbReference>
<dbReference type="InterPro" id="IPR000794">
    <property type="entry name" value="Beta-ketoacyl_synthase"/>
</dbReference>
<dbReference type="NCBIfam" id="TIGR03150">
    <property type="entry name" value="fabF"/>
    <property type="match status" value="1"/>
</dbReference>